<dbReference type="GeneID" id="54587528"/>
<evidence type="ECO:0000256" key="1">
    <source>
        <dbReference type="SAM" id="MobiDB-lite"/>
    </source>
</evidence>
<dbReference type="EMBL" id="ML987213">
    <property type="protein sequence ID" value="KAF2241128.1"/>
    <property type="molecule type" value="Genomic_DNA"/>
</dbReference>
<evidence type="ECO:0000313" key="3">
    <source>
        <dbReference type="Proteomes" id="UP000800094"/>
    </source>
</evidence>
<name>A0A6A6HTP7_9PLEO</name>
<dbReference type="Proteomes" id="UP000800094">
    <property type="component" value="Unassembled WGS sequence"/>
</dbReference>
<evidence type="ECO:0000313" key="2">
    <source>
        <dbReference type="EMBL" id="KAF2241128.1"/>
    </source>
</evidence>
<feature type="region of interest" description="Disordered" evidence="1">
    <location>
        <begin position="374"/>
        <end position="405"/>
    </location>
</feature>
<organism evidence="2 3">
    <name type="scientific">Trematosphaeria pertusa</name>
    <dbReference type="NCBI Taxonomy" id="390896"/>
    <lineage>
        <taxon>Eukaryota</taxon>
        <taxon>Fungi</taxon>
        <taxon>Dikarya</taxon>
        <taxon>Ascomycota</taxon>
        <taxon>Pezizomycotina</taxon>
        <taxon>Dothideomycetes</taxon>
        <taxon>Pleosporomycetidae</taxon>
        <taxon>Pleosporales</taxon>
        <taxon>Massarineae</taxon>
        <taxon>Trematosphaeriaceae</taxon>
        <taxon>Trematosphaeria</taxon>
    </lineage>
</organism>
<protein>
    <submittedName>
        <fullName evidence="2">Uncharacterized protein</fullName>
    </submittedName>
</protein>
<keyword evidence="3" id="KW-1185">Reference proteome</keyword>
<sequence>MPSTALAVLYSTSGTAGRSRKVTSHKGLHNSDMKQLVRVLCSVPFPSTPEAEKKYIHDLKAAIHSLPSHLRSATVQLKSTEDKETGKVKPGRLCSQHKGLNTLLICNIWAFVKHEFDAGVGHYIYPVIMYGGLTKYQECKARQLEPVLQMWHPEFTVEGSIPPDHEPVIPGFLYDNGSFLPKWTYQENECPACMLARIGSDGDVLAALLSGMVARFSSRRIGKRDEAKSSRIRFVRYWLKACDGGAKLVDEAWDLGEEMRRVRKAWKEHARSTRLKVVSALQATTRPHSTAEESTINVGIDVSEPFNPYSYPTNPSPGPIPRASTVVPESQRSSVVGIDISDPFIPPQSNMSFPYPPLPIPASPRPASSIYTRTTCGGPINKSSTTVNTATTHRPSSAYSNSSPPAPLWDTTSAAYCTSIPLHNVPTMQPSVLTCTFTDVQSEHARYSIASSISEDWDKIPSYSSESSIRPLRDHLPAPLCSSNTSREQAREDVLLPPPPRASVYVGFGEPVWDEELYKDVSPPETPTGDAYGMRAGGGEKGGYDVSPPESPVVGREEREWKTKTKGTTWSGLY</sequence>
<accession>A0A6A6HTP7</accession>
<dbReference type="OrthoDB" id="3786931at2759"/>
<dbReference type="RefSeq" id="XP_033676132.1">
    <property type="nucleotide sequence ID" value="XM_033834198.1"/>
</dbReference>
<proteinExistence type="predicted"/>
<feature type="region of interest" description="Disordered" evidence="1">
    <location>
        <begin position="519"/>
        <end position="574"/>
    </location>
</feature>
<reference evidence="2" key="1">
    <citation type="journal article" date="2020" name="Stud. Mycol.">
        <title>101 Dothideomycetes genomes: a test case for predicting lifestyles and emergence of pathogens.</title>
        <authorList>
            <person name="Haridas S."/>
            <person name="Albert R."/>
            <person name="Binder M."/>
            <person name="Bloem J."/>
            <person name="Labutti K."/>
            <person name="Salamov A."/>
            <person name="Andreopoulos B."/>
            <person name="Baker S."/>
            <person name="Barry K."/>
            <person name="Bills G."/>
            <person name="Bluhm B."/>
            <person name="Cannon C."/>
            <person name="Castanera R."/>
            <person name="Culley D."/>
            <person name="Daum C."/>
            <person name="Ezra D."/>
            <person name="Gonzalez J."/>
            <person name="Henrissat B."/>
            <person name="Kuo A."/>
            <person name="Liang C."/>
            <person name="Lipzen A."/>
            <person name="Lutzoni F."/>
            <person name="Magnuson J."/>
            <person name="Mondo S."/>
            <person name="Nolan M."/>
            <person name="Ohm R."/>
            <person name="Pangilinan J."/>
            <person name="Park H.-J."/>
            <person name="Ramirez L."/>
            <person name="Alfaro M."/>
            <person name="Sun H."/>
            <person name="Tritt A."/>
            <person name="Yoshinaga Y."/>
            <person name="Zwiers L.-H."/>
            <person name="Turgeon B."/>
            <person name="Goodwin S."/>
            <person name="Spatafora J."/>
            <person name="Crous P."/>
            <person name="Grigoriev I."/>
        </authorList>
    </citation>
    <scope>NUCLEOTIDE SEQUENCE</scope>
    <source>
        <strain evidence="2">CBS 122368</strain>
    </source>
</reference>
<gene>
    <name evidence="2" type="ORF">BU26DRAFT_571985</name>
</gene>
<feature type="compositionally biased region" description="Polar residues" evidence="1">
    <location>
        <begin position="381"/>
        <end position="394"/>
    </location>
</feature>
<dbReference type="AlphaFoldDB" id="A0A6A6HTP7"/>